<keyword evidence="3" id="KW-1185">Reference proteome</keyword>
<dbReference type="PANTHER" id="PTHR46890">
    <property type="entry name" value="NON-LTR RETROLELEMENT REVERSE TRANSCRIPTASE-LIKE PROTEIN-RELATED"/>
    <property type="match status" value="1"/>
</dbReference>
<dbReference type="EMBL" id="JAAIUW010000001">
    <property type="protein sequence ID" value="KAF7843425.1"/>
    <property type="molecule type" value="Genomic_DNA"/>
</dbReference>
<protein>
    <submittedName>
        <fullName evidence="2">Ribonuclease H</fullName>
    </submittedName>
</protein>
<gene>
    <name evidence="2" type="ORF">G2W53_000330</name>
</gene>
<sequence>MSSRDTRFRPSARHLNASNFWCHLPPCLSQYILFRMPLEDAIKMSCVSKDWLDAWTSLPDRIFHFDPSNAYEDMTLEEHVNSFDESLSLLKQTRAFIYRFSLIMDLSQEQVLRVMNFPASFIQIIMQSVKTVSYNLLLNGQKVGFFNPQRGIRQGDPLSPYLFLLCSNVLSCMLTKLESEKRI</sequence>
<comment type="caution">
    <text evidence="2">The sequence shown here is derived from an EMBL/GenBank/DDBJ whole genome shotgun (WGS) entry which is preliminary data.</text>
</comment>
<evidence type="ECO:0000313" key="3">
    <source>
        <dbReference type="Proteomes" id="UP000634136"/>
    </source>
</evidence>
<dbReference type="Proteomes" id="UP000634136">
    <property type="component" value="Unassembled WGS sequence"/>
</dbReference>
<evidence type="ECO:0000313" key="2">
    <source>
        <dbReference type="EMBL" id="KAF7843425.1"/>
    </source>
</evidence>
<reference evidence="2" key="1">
    <citation type="submission" date="2020-09" db="EMBL/GenBank/DDBJ databases">
        <title>Genome-Enabled Discovery of Anthraquinone Biosynthesis in Senna tora.</title>
        <authorList>
            <person name="Kang S.-H."/>
            <person name="Pandey R.P."/>
            <person name="Lee C.-M."/>
            <person name="Sim J.-S."/>
            <person name="Jeong J.-T."/>
            <person name="Choi B.-S."/>
            <person name="Jung M."/>
            <person name="Ginzburg D."/>
            <person name="Zhao K."/>
            <person name="Won S.Y."/>
            <person name="Oh T.-J."/>
            <person name="Yu Y."/>
            <person name="Kim N.-H."/>
            <person name="Lee O.R."/>
            <person name="Lee T.-H."/>
            <person name="Bashyal P."/>
            <person name="Kim T.-S."/>
            <person name="Lee W.-H."/>
            <person name="Kawkins C."/>
            <person name="Kim C.-K."/>
            <person name="Kim J.S."/>
            <person name="Ahn B.O."/>
            <person name="Rhee S.Y."/>
            <person name="Sohng J.K."/>
        </authorList>
    </citation>
    <scope>NUCLEOTIDE SEQUENCE</scope>
    <source>
        <tissue evidence="2">Leaf</tissue>
    </source>
</reference>
<organism evidence="2 3">
    <name type="scientific">Senna tora</name>
    <dbReference type="NCBI Taxonomy" id="362788"/>
    <lineage>
        <taxon>Eukaryota</taxon>
        <taxon>Viridiplantae</taxon>
        <taxon>Streptophyta</taxon>
        <taxon>Embryophyta</taxon>
        <taxon>Tracheophyta</taxon>
        <taxon>Spermatophyta</taxon>
        <taxon>Magnoliopsida</taxon>
        <taxon>eudicotyledons</taxon>
        <taxon>Gunneridae</taxon>
        <taxon>Pentapetalae</taxon>
        <taxon>rosids</taxon>
        <taxon>fabids</taxon>
        <taxon>Fabales</taxon>
        <taxon>Fabaceae</taxon>
        <taxon>Caesalpinioideae</taxon>
        <taxon>Cassia clade</taxon>
        <taxon>Senna</taxon>
    </lineage>
</organism>
<dbReference type="InterPro" id="IPR001810">
    <property type="entry name" value="F-box_dom"/>
</dbReference>
<evidence type="ECO:0000259" key="1">
    <source>
        <dbReference type="Pfam" id="PF00646"/>
    </source>
</evidence>
<dbReference type="SUPFAM" id="SSF81383">
    <property type="entry name" value="F-box domain"/>
    <property type="match status" value="1"/>
</dbReference>
<proteinExistence type="predicted"/>
<dbReference type="AlphaFoldDB" id="A0A834XFB8"/>
<feature type="domain" description="F-box" evidence="1">
    <location>
        <begin position="21"/>
        <end position="59"/>
    </location>
</feature>
<name>A0A834XFB8_9FABA</name>
<dbReference type="InterPro" id="IPR036047">
    <property type="entry name" value="F-box-like_dom_sf"/>
</dbReference>
<dbReference type="OrthoDB" id="1435641at2759"/>
<accession>A0A834XFB8</accession>
<dbReference type="Pfam" id="PF00646">
    <property type="entry name" value="F-box"/>
    <property type="match status" value="1"/>
</dbReference>
<dbReference type="PANTHER" id="PTHR46890:SF48">
    <property type="entry name" value="RNA-DIRECTED DNA POLYMERASE"/>
    <property type="match status" value="1"/>
</dbReference>
<dbReference type="InterPro" id="IPR052343">
    <property type="entry name" value="Retrotransposon-Effector_Assoc"/>
</dbReference>